<comment type="caution">
    <text evidence="2">The sequence shown here is derived from an EMBL/GenBank/DDBJ whole genome shotgun (WGS) entry which is preliminary data.</text>
</comment>
<dbReference type="AlphaFoldDB" id="A0A401UZG4"/>
<dbReference type="EMBL" id="BHYL01000113">
    <property type="protein sequence ID" value="GCD20042.1"/>
    <property type="molecule type" value="Genomic_DNA"/>
</dbReference>
<feature type="region of interest" description="Disordered" evidence="1">
    <location>
        <begin position="1"/>
        <end position="70"/>
    </location>
</feature>
<accession>A0A401UZG4</accession>
<sequence>MLLEVLVDRARTGRTRQPQGPPERPAAFGELEAGTIGVQPRSPARHPATDVHDQLRDSGTGGGGDHPQQG</sequence>
<feature type="compositionally biased region" description="Basic and acidic residues" evidence="1">
    <location>
        <begin position="47"/>
        <end position="56"/>
    </location>
</feature>
<organism evidence="2 3">
    <name type="scientific">Cellulomonas algicola</name>
    <dbReference type="NCBI Taxonomy" id="2071633"/>
    <lineage>
        <taxon>Bacteria</taxon>
        <taxon>Bacillati</taxon>
        <taxon>Actinomycetota</taxon>
        <taxon>Actinomycetes</taxon>
        <taxon>Micrococcales</taxon>
        <taxon>Cellulomonadaceae</taxon>
        <taxon>Cellulomonas</taxon>
    </lineage>
</organism>
<protein>
    <submittedName>
        <fullName evidence="2">Uncharacterized protein</fullName>
    </submittedName>
</protein>
<feature type="compositionally biased region" description="Gly residues" evidence="1">
    <location>
        <begin position="59"/>
        <end position="70"/>
    </location>
</feature>
<evidence type="ECO:0000256" key="1">
    <source>
        <dbReference type="SAM" id="MobiDB-lite"/>
    </source>
</evidence>
<feature type="compositionally biased region" description="Basic and acidic residues" evidence="1">
    <location>
        <begin position="1"/>
        <end position="11"/>
    </location>
</feature>
<keyword evidence="3" id="KW-1185">Reference proteome</keyword>
<dbReference type="Proteomes" id="UP000288246">
    <property type="component" value="Unassembled WGS sequence"/>
</dbReference>
<evidence type="ECO:0000313" key="2">
    <source>
        <dbReference type="EMBL" id="GCD20042.1"/>
    </source>
</evidence>
<evidence type="ECO:0000313" key="3">
    <source>
        <dbReference type="Proteomes" id="UP000288246"/>
    </source>
</evidence>
<name>A0A401UZG4_9CELL</name>
<reference evidence="2 3" key="1">
    <citation type="submission" date="2018-11" db="EMBL/GenBank/DDBJ databases">
        <title>Draft genome sequence of Cellulomonas takizawaensis strain TKZ-21.</title>
        <authorList>
            <person name="Yamamura H."/>
            <person name="Hayashi T."/>
            <person name="Hamada M."/>
            <person name="Serisawa Y."/>
            <person name="Matsuyama K."/>
            <person name="Nakagawa Y."/>
            <person name="Otoguro M."/>
            <person name="Yanagida F."/>
            <person name="Hayakawa M."/>
        </authorList>
    </citation>
    <scope>NUCLEOTIDE SEQUENCE [LARGE SCALE GENOMIC DNA]</scope>
    <source>
        <strain evidence="2 3">TKZ-21</strain>
    </source>
</reference>
<gene>
    <name evidence="2" type="ORF">CTKZ_16040</name>
</gene>
<proteinExistence type="predicted"/>